<evidence type="ECO:0000256" key="2">
    <source>
        <dbReference type="ARBA" id="ARBA00023319"/>
    </source>
</evidence>
<keyword evidence="5" id="KW-0732">Signal</keyword>
<feature type="domain" description="Fibronectin type-III" evidence="7">
    <location>
        <begin position="1121"/>
        <end position="1225"/>
    </location>
</feature>
<feature type="chain" id="PRO_5007851995" evidence="5">
    <location>
        <begin position="21"/>
        <end position="2045"/>
    </location>
</feature>
<dbReference type="GO" id="GO:0098632">
    <property type="term" value="F:cell-cell adhesion mediator activity"/>
    <property type="evidence" value="ECO:0007669"/>
    <property type="project" value="TreeGrafter"/>
</dbReference>
<dbReference type="CDD" id="cd00096">
    <property type="entry name" value="Ig"/>
    <property type="match status" value="3"/>
</dbReference>
<dbReference type="SMART" id="SM00409">
    <property type="entry name" value="IG"/>
    <property type="match status" value="9"/>
</dbReference>
<dbReference type="InterPro" id="IPR013098">
    <property type="entry name" value="Ig_I-set"/>
</dbReference>
<dbReference type="Proteomes" id="UP000076858">
    <property type="component" value="Unassembled WGS sequence"/>
</dbReference>
<dbReference type="PROSITE" id="PS50853">
    <property type="entry name" value="FN3"/>
    <property type="match status" value="5"/>
</dbReference>
<dbReference type="PANTHER" id="PTHR10075:SF100">
    <property type="entry name" value="FASCICLIN-2"/>
    <property type="match status" value="1"/>
</dbReference>
<feature type="domain" description="Ig-like" evidence="6">
    <location>
        <begin position="1430"/>
        <end position="1534"/>
    </location>
</feature>
<feature type="domain" description="Ig-like" evidence="6">
    <location>
        <begin position="521"/>
        <end position="608"/>
    </location>
</feature>
<evidence type="ECO:0000259" key="7">
    <source>
        <dbReference type="PROSITE" id="PS50853"/>
    </source>
</evidence>
<dbReference type="PANTHER" id="PTHR10075">
    <property type="entry name" value="BASIGIN RELATED"/>
    <property type="match status" value="1"/>
</dbReference>
<dbReference type="Gene3D" id="2.60.40.10">
    <property type="entry name" value="Immunoglobulins"/>
    <property type="match status" value="15"/>
</dbReference>
<dbReference type="GO" id="GO:0007156">
    <property type="term" value="P:homophilic cell adhesion via plasma membrane adhesion molecules"/>
    <property type="evidence" value="ECO:0007669"/>
    <property type="project" value="TreeGrafter"/>
</dbReference>
<dbReference type="InterPro" id="IPR007110">
    <property type="entry name" value="Ig-like_dom"/>
</dbReference>
<dbReference type="SUPFAM" id="SSF49265">
    <property type="entry name" value="Fibronectin type III"/>
    <property type="match status" value="3"/>
</dbReference>
<dbReference type="GO" id="GO:0030424">
    <property type="term" value="C:axon"/>
    <property type="evidence" value="ECO:0007669"/>
    <property type="project" value="TreeGrafter"/>
</dbReference>
<protein>
    <submittedName>
        <fullName evidence="8">Down syndrome cell adhesion molecule 4</fullName>
    </submittedName>
</protein>
<keyword evidence="4" id="KW-1133">Transmembrane helix</keyword>
<keyword evidence="2" id="KW-0393">Immunoglobulin domain</keyword>
<dbReference type="InterPro" id="IPR003961">
    <property type="entry name" value="FN3_dom"/>
</dbReference>
<evidence type="ECO:0000256" key="4">
    <source>
        <dbReference type="SAM" id="Phobius"/>
    </source>
</evidence>
<feature type="domain" description="Ig-like" evidence="6">
    <location>
        <begin position="405"/>
        <end position="497"/>
    </location>
</feature>
<feature type="domain" description="Ig-like" evidence="6">
    <location>
        <begin position="640"/>
        <end position="725"/>
    </location>
</feature>
<dbReference type="SMART" id="SM00408">
    <property type="entry name" value="IGc2"/>
    <property type="match status" value="9"/>
</dbReference>
<dbReference type="STRING" id="35525.A0A164NBI5"/>
<feature type="domain" description="Fibronectin type-III" evidence="7">
    <location>
        <begin position="1230"/>
        <end position="1343"/>
    </location>
</feature>
<sequence length="2045" mass="223524">MQNLYCLLTLLIFYSSRVRYDVALLFSSSCGWQRSDNIGIAGIRIVEFSNSSSVSVDCDWTVDDVTSRRRAPLQQPTANNRPIHQELANGGGLVADNGDSATTDGLSLTWLDANRQPVVSIPGIRHVLSNGTLQFPAYRDDAYRSDVHSAEYRCLASTATGALLSPPVIIRSVVIGALQVYASDAYTLPGNTAVLPCLVMVPVEQAWAVQVTHWTVSSGPNNQHLVDSHAIPQPGAKYALIGGHLHVADVSLEDTQLSYRCFARHRLNGQQRQTYSSPPAKIIFTHHPSSTHQQSPLAPQLVPFVPALQHPSTSLRIKHVRLAHDDIYMTCTVSAYPPAKIRWFKVNPANGAAVALVTDGRRISTGGDWFRIGQPNGDDAGRYRCQATNSQGQMEVEFRLDVHGPLRARLEPQRQVVGVNQPAELTCNVSGLLSPQLMTPSIRWTRNGIDIPVDAGRFYMPQLNVLRINRAAVTDSGMYQCFVRVDTTGQFQQQSVVSQALSGSYQHVQASAELIVRDSAPSRLTDVFNEQMVYPGRPAFLHCSVSSHGSPSPPSIAWTVDSLTIPYTSGRVSTSSHLLDNSAIIRSYLNISSSEVEDGGLYCCSVLHPAMGAGQLDYLDTFQLNRQEQHCARLNVYGIPVIRWAGNKTAVAGQDYNLDCPFAGYPVQSVTWLRAGQLIKETDNKYKMFANGTLRISAMEPAVDGGEYTCAVKGSGSSIAKKALYVEVIRPPVIEPFGFPVQVQDGGRTQVTCSISSGDLPIKVSWTRDGRPIAANLNVEMQTGEFHSLLIFKKLRGEHSGVYTCTARNLAKAASHSAVLLVQVPPKWIVEPQDAALLENYPASIPCQVHGMPPPSVRWFRMDGENNIAVHSSSKVSLLPDGSLRFSRMSKSDEGLFQCRAGNNIASALSKTVRISVNAAAKVRIHTSGAIFPTGSEALLRCEGSGDPPMTIHWKRFDQLIEPQQQMERFQLSSSTLDGREFLDLNISRIEADDGGVYVCQAANLYGSDASHIRLIVQELPKAPGQLQLTSIQSRSAELQWLDDEEVDPLLEYRVQLTRPGTTGWTFNQTIEARGRSLVPLPHLHPFTVYEVQVSAINSAGIGPPSAPVQFQTHEEVPAGPVRHVQAEAKSSRSALVSWLPPNEETWNGRLVTFTVTCVETSGNGQIIHRSVAHLSPDSKPVRRIQVTIENLVPATVYAVTVRALNRMGAGPESEPPVALTTPEAPPTSPPINLHCVTLSADAIQLTWTHPIAAHHNGHLQGFRIFYKVLSSNSVVGNHHRLALADELSSFVRPESKRVGPSLLDSVLYGLQAYHNYSIQISAINRAGNGPPSVPVVCQTDESVPGAVQEVKASSVSSSSIVVTWRRPTPPGGRIMYYVIQLKDTVTQETKRFMQHETDNVLEHQVNQLVENRLYEVSITVKGRAGEGRPSRTLTVTPMAKSGAKILEFSRTIWIDEQQRAENVILSCPATGTNPVEKSWTFAGQPLSSNPHLNYRWDKDGALQLLEVDRHVEGDYACTARNQHGRDAVVFTVHLLRPPEIPQLSVTPTSTSSIRLWWNKPSSSGSKLSTLLAVLEYVVSFRPALVGSAVQEKSVDGNEDGTILDGLLCGTQYELQVQARNQIGLGQKSPLLRAMTRGSGPASWPESSSLFGFSAAMPATLFIHLDHWPTGGCRISSFQVEKRGPVQSGQMDHSSGNWNTLASNLNPDEQPMLKVSDFVDDETYQLRLTATSDSGIHSVSYNVRRISGRKVEHNGSAFDVVPMTTPVGQSISYESLIVIASMSISGIMLLFSLAAITYVIHKRKEYQANAASAVAAAGLSAKSEYSLRTVAEQLDNQAMDDNPNQLFQQHGRSLPRSNGMNGSSYSLRKQIDFDEDDDDDGDITPYATFTLKPINGMDTCRSLMSAPSAASSGLPDDSHSPNSIEADVNGVLYGHHPTLPCMSLMQQPPPHPAHVYRHLNRSPVPPYRPSCEPSTLSTADSLYGESTYTSTITSKKSSSIQHIHHPPVLSGRNSVGRAVRKQQRMSSNHSTHVARRPDGSWSYNP</sequence>
<keyword evidence="4" id="KW-0812">Transmembrane</keyword>
<dbReference type="InterPro" id="IPR036179">
    <property type="entry name" value="Ig-like_dom_sf"/>
</dbReference>
<evidence type="ECO:0000313" key="8">
    <source>
        <dbReference type="EMBL" id="KZS05808.1"/>
    </source>
</evidence>
<name>A0A164NBI5_9CRUS</name>
<dbReference type="InterPro" id="IPR003599">
    <property type="entry name" value="Ig_sub"/>
</dbReference>
<feature type="domain" description="Fibronectin type-III" evidence="7">
    <location>
        <begin position="1347"/>
        <end position="1443"/>
    </location>
</feature>
<feature type="region of interest" description="Disordered" evidence="3">
    <location>
        <begin position="1905"/>
        <end position="1925"/>
    </location>
</feature>
<dbReference type="SMART" id="SM00060">
    <property type="entry name" value="FN3"/>
    <property type="match status" value="5"/>
</dbReference>
<keyword evidence="1" id="KW-0677">Repeat</keyword>
<dbReference type="InterPro" id="IPR036116">
    <property type="entry name" value="FN3_sf"/>
</dbReference>
<dbReference type="OrthoDB" id="6380591at2759"/>
<dbReference type="Pfam" id="PF07679">
    <property type="entry name" value="I-set"/>
    <property type="match status" value="5"/>
</dbReference>
<feature type="domain" description="Ig-like" evidence="6">
    <location>
        <begin position="731"/>
        <end position="821"/>
    </location>
</feature>
<feature type="region of interest" description="Disordered" evidence="3">
    <location>
        <begin position="1997"/>
        <end position="2045"/>
    </location>
</feature>
<feature type="domain" description="Fibronectin type-III" evidence="7">
    <location>
        <begin position="1023"/>
        <end position="1116"/>
    </location>
</feature>
<gene>
    <name evidence="8" type="ORF">APZ42_030743</name>
</gene>
<dbReference type="PROSITE" id="PS50835">
    <property type="entry name" value="IG_LIKE"/>
    <property type="match status" value="8"/>
</dbReference>
<evidence type="ECO:0000256" key="5">
    <source>
        <dbReference type="SAM" id="SignalP"/>
    </source>
</evidence>
<feature type="domain" description="Ig-like" evidence="6">
    <location>
        <begin position="311"/>
        <end position="401"/>
    </location>
</feature>
<dbReference type="FunFam" id="2.60.40.10:FF:000333">
    <property type="entry name" value="Down syndrome cell adhesion molecule"/>
    <property type="match status" value="1"/>
</dbReference>
<dbReference type="Pfam" id="PF13927">
    <property type="entry name" value="Ig_3"/>
    <property type="match status" value="2"/>
</dbReference>
<comment type="caution">
    <text evidence="8">The sequence shown here is derived from an EMBL/GenBank/DDBJ whole genome shotgun (WGS) entry which is preliminary data.</text>
</comment>
<dbReference type="Pfam" id="PF00041">
    <property type="entry name" value="fn3"/>
    <property type="match status" value="5"/>
</dbReference>
<dbReference type="CDD" id="cd00063">
    <property type="entry name" value="FN3"/>
    <property type="match status" value="5"/>
</dbReference>
<evidence type="ECO:0000313" key="9">
    <source>
        <dbReference type="Proteomes" id="UP000076858"/>
    </source>
</evidence>
<keyword evidence="4" id="KW-0472">Membrane</keyword>
<dbReference type="InterPro" id="IPR003598">
    <property type="entry name" value="Ig_sub2"/>
</dbReference>
<feature type="domain" description="Fibronectin type-III" evidence="7">
    <location>
        <begin position="1538"/>
        <end position="1639"/>
    </location>
</feature>
<feature type="transmembrane region" description="Helical" evidence="4">
    <location>
        <begin position="1776"/>
        <end position="1800"/>
    </location>
</feature>
<reference evidence="8 9" key="1">
    <citation type="submission" date="2016-03" db="EMBL/GenBank/DDBJ databases">
        <title>EvidentialGene: Evidence-directed Construction of Genes on Genomes.</title>
        <authorList>
            <person name="Gilbert D.G."/>
            <person name="Choi J.-H."/>
            <person name="Mockaitis K."/>
            <person name="Colbourne J."/>
            <person name="Pfrender M."/>
        </authorList>
    </citation>
    <scope>NUCLEOTIDE SEQUENCE [LARGE SCALE GENOMIC DNA]</scope>
    <source>
        <strain evidence="8 9">Xinb3</strain>
        <tissue evidence="8">Complete organism</tissue>
    </source>
</reference>
<evidence type="ECO:0000259" key="6">
    <source>
        <dbReference type="PROSITE" id="PS50835"/>
    </source>
</evidence>
<proteinExistence type="predicted"/>
<feature type="domain" description="Ig-like" evidence="6">
    <location>
        <begin position="921"/>
        <end position="1018"/>
    </location>
</feature>
<dbReference type="FunFam" id="2.60.40.10:FF:003214">
    <property type="match status" value="1"/>
</dbReference>
<evidence type="ECO:0000256" key="1">
    <source>
        <dbReference type="ARBA" id="ARBA00022737"/>
    </source>
</evidence>
<dbReference type="SUPFAM" id="SSF48726">
    <property type="entry name" value="Immunoglobulin"/>
    <property type="match status" value="8"/>
</dbReference>
<dbReference type="GO" id="GO:0070593">
    <property type="term" value="P:dendrite self-avoidance"/>
    <property type="evidence" value="ECO:0007669"/>
    <property type="project" value="TreeGrafter"/>
</dbReference>
<dbReference type="FunFam" id="2.60.40.10:FF:001217">
    <property type="entry name" value="phosphatidylinositol phosphatase PTPRQ isoform X2"/>
    <property type="match status" value="1"/>
</dbReference>
<dbReference type="FunFam" id="2.60.40.10:FF:000104">
    <property type="entry name" value="Down syndrome cell adhesion molecule b"/>
    <property type="match status" value="1"/>
</dbReference>
<dbReference type="GO" id="GO:0005886">
    <property type="term" value="C:plasma membrane"/>
    <property type="evidence" value="ECO:0007669"/>
    <property type="project" value="TreeGrafter"/>
</dbReference>
<organism evidence="8 9">
    <name type="scientific">Daphnia magna</name>
    <dbReference type="NCBI Taxonomy" id="35525"/>
    <lineage>
        <taxon>Eukaryota</taxon>
        <taxon>Metazoa</taxon>
        <taxon>Ecdysozoa</taxon>
        <taxon>Arthropoda</taxon>
        <taxon>Crustacea</taxon>
        <taxon>Branchiopoda</taxon>
        <taxon>Diplostraca</taxon>
        <taxon>Cladocera</taxon>
        <taxon>Anomopoda</taxon>
        <taxon>Daphniidae</taxon>
        <taxon>Daphnia</taxon>
    </lineage>
</organism>
<dbReference type="GO" id="GO:0007411">
    <property type="term" value="P:axon guidance"/>
    <property type="evidence" value="ECO:0007669"/>
    <property type="project" value="TreeGrafter"/>
</dbReference>
<dbReference type="EMBL" id="LRGB01002860">
    <property type="protein sequence ID" value="KZS05808.1"/>
    <property type="molecule type" value="Genomic_DNA"/>
</dbReference>
<accession>A0A164NBI5</accession>
<dbReference type="InterPro" id="IPR013783">
    <property type="entry name" value="Ig-like_fold"/>
</dbReference>
<feature type="domain" description="Ig-like" evidence="6">
    <location>
        <begin position="826"/>
        <end position="916"/>
    </location>
</feature>
<feature type="signal peptide" evidence="5">
    <location>
        <begin position="1"/>
        <end position="20"/>
    </location>
</feature>
<evidence type="ECO:0000256" key="3">
    <source>
        <dbReference type="SAM" id="MobiDB-lite"/>
    </source>
</evidence>
<keyword evidence="9" id="KW-1185">Reference proteome</keyword>